<accession>A0ACC2ZVL5</accession>
<sequence length="441" mass="48444">MATTLALPIAALAPYGPLHTSDRPHLPPLQLQGRSPILRPLYIHNTIVNGPGSSASSPSPGISSHQIRGPSYFPDKTLPPPETTSLPPSEARRTYRGDESIGKNRVPGHGLKRAFDEIATRGPPLPPQPAAMLPRQPHPHTAPMPLSPSTPLSGHSTARVHTSNAPTSRRPSLEVQQDRFRLHLRQNPRAARAGPDGKDRRTIDPPPVLQLLIKNFDPVNDNDMAELKSHSWVVHAKLVSTQAPHEDISTLPTRSDSFKGEVTRLLLGTTVSSPFFCEDDPDPERAPKHPFCSESPPPSPTSRFIKKSLSKPEKAKDPEAYKTFPGAFFIFADLSIRKAGQYRLEFRLMKMDPTNLAPGSYVPAVSITISDIFNVVNAKDFDQVQPSTKLVKGLLDRGAGFPLKLKKGLREGQRRKPRADDSDEDEDGGDRDEAEEEDDDD</sequence>
<dbReference type="Proteomes" id="UP001172386">
    <property type="component" value="Unassembled WGS sequence"/>
</dbReference>
<proteinExistence type="predicted"/>
<dbReference type="EMBL" id="JAPDRQ010000247">
    <property type="protein sequence ID" value="KAJ9651584.1"/>
    <property type="molecule type" value="Genomic_DNA"/>
</dbReference>
<keyword evidence="2" id="KW-1185">Reference proteome</keyword>
<reference evidence="1" key="1">
    <citation type="submission" date="2022-10" db="EMBL/GenBank/DDBJ databases">
        <title>Culturing micro-colonial fungi from biological soil crusts in the Mojave desert and describing Neophaeococcomyces mojavensis, and introducing the new genera and species Taxawa tesnikishii.</title>
        <authorList>
            <person name="Kurbessoian T."/>
            <person name="Stajich J.E."/>
        </authorList>
    </citation>
    <scope>NUCLEOTIDE SEQUENCE</scope>
    <source>
        <strain evidence="1">JES_112</strain>
    </source>
</reference>
<evidence type="ECO:0000313" key="1">
    <source>
        <dbReference type="EMBL" id="KAJ9651584.1"/>
    </source>
</evidence>
<comment type="caution">
    <text evidence="1">The sequence shown here is derived from an EMBL/GenBank/DDBJ whole genome shotgun (WGS) entry which is preliminary data.</text>
</comment>
<name>A0ACC2ZVL5_9EURO</name>
<gene>
    <name evidence="1" type="ORF">H2198_009139</name>
</gene>
<organism evidence="1 2">
    <name type="scientific">Neophaeococcomyces mojaviensis</name>
    <dbReference type="NCBI Taxonomy" id="3383035"/>
    <lineage>
        <taxon>Eukaryota</taxon>
        <taxon>Fungi</taxon>
        <taxon>Dikarya</taxon>
        <taxon>Ascomycota</taxon>
        <taxon>Pezizomycotina</taxon>
        <taxon>Eurotiomycetes</taxon>
        <taxon>Chaetothyriomycetidae</taxon>
        <taxon>Chaetothyriales</taxon>
        <taxon>Chaetothyriales incertae sedis</taxon>
        <taxon>Neophaeococcomyces</taxon>
    </lineage>
</organism>
<evidence type="ECO:0000313" key="2">
    <source>
        <dbReference type="Proteomes" id="UP001172386"/>
    </source>
</evidence>
<protein>
    <submittedName>
        <fullName evidence="1">Uncharacterized protein</fullName>
    </submittedName>
</protein>